<sequence>MMLCSLIWYRNMSFYVYCFYKMWVKVKKTTMILSNYFFCIFIGLINVWLCLEKLFKKMKLYVPLCICMLIC</sequence>
<keyword evidence="1" id="KW-0472">Membrane</keyword>
<accession>A0A0E9WPR6</accession>
<reference evidence="2" key="1">
    <citation type="submission" date="2014-11" db="EMBL/GenBank/DDBJ databases">
        <authorList>
            <person name="Amaro Gonzalez C."/>
        </authorList>
    </citation>
    <scope>NUCLEOTIDE SEQUENCE</scope>
</reference>
<keyword evidence="1" id="KW-0812">Transmembrane</keyword>
<dbReference type="EMBL" id="GBXM01017114">
    <property type="protein sequence ID" value="JAH91463.1"/>
    <property type="molecule type" value="Transcribed_RNA"/>
</dbReference>
<feature type="transmembrane region" description="Helical" evidence="1">
    <location>
        <begin position="30"/>
        <end position="51"/>
    </location>
</feature>
<protein>
    <submittedName>
        <fullName evidence="2">Uncharacterized protein</fullName>
    </submittedName>
</protein>
<reference evidence="2" key="2">
    <citation type="journal article" date="2015" name="Fish Shellfish Immunol.">
        <title>Early steps in the European eel (Anguilla anguilla)-Vibrio vulnificus interaction in the gills: Role of the RtxA13 toxin.</title>
        <authorList>
            <person name="Callol A."/>
            <person name="Pajuelo D."/>
            <person name="Ebbesson L."/>
            <person name="Teles M."/>
            <person name="MacKenzie S."/>
            <person name="Amaro C."/>
        </authorList>
    </citation>
    <scope>NUCLEOTIDE SEQUENCE</scope>
</reference>
<name>A0A0E9WPR6_ANGAN</name>
<dbReference type="AlphaFoldDB" id="A0A0E9WPR6"/>
<evidence type="ECO:0000313" key="2">
    <source>
        <dbReference type="EMBL" id="JAH91463.1"/>
    </source>
</evidence>
<keyword evidence="1" id="KW-1133">Transmembrane helix</keyword>
<organism evidence="2">
    <name type="scientific">Anguilla anguilla</name>
    <name type="common">European freshwater eel</name>
    <name type="synonym">Muraena anguilla</name>
    <dbReference type="NCBI Taxonomy" id="7936"/>
    <lineage>
        <taxon>Eukaryota</taxon>
        <taxon>Metazoa</taxon>
        <taxon>Chordata</taxon>
        <taxon>Craniata</taxon>
        <taxon>Vertebrata</taxon>
        <taxon>Euteleostomi</taxon>
        <taxon>Actinopterygii</taxon>
        <taxon>Neopterygii</taxon>
        <taxon>Teleostei</taxon>
        <taxon>Anguilliformes</taxon>
        <taxon>Anguillidae</taxon>
        <taxon>Anguilla</taxon>
    </lineage>
</organism>
<evidence type="ECO:0000256" key="1">
    <source>
        <dbReference type="SAM" id="Phobius"/>
    </source>
</evidence>
<proteinExistence type="predicted"/>
<feature type="transmembrane region" description="Helical" evidence="1">
    <location>
        <begin position="7"/>
        <end position="24"/>
    </location>
</feature>